<comment type="similarity">
    <text evidence="2">Belongs to the lin-9 family.</text>
</comment>
<protein>
    <recommendedName>
        <fullName evidence="5">DIRP domain-containing protein</fullName>
    </recommendedName>
</protein>
<evidence type="ECO:0000259" key="5">
    <source>
        <dbReference type="SMART" id="SM01135"/>
    </source>
</evidence>
<dbReference type="Proteomes" id="UP001187531">
    <property type="component" value="Unassembled WGS sequence"/>
</dbReference>
<name>A0AA88HVY2_ARTSF</name>
<comment type="subcellular location">
    <subcellularLocation>
        <location evidence="1">Nucleus</location>
    </subcellularLocation>
</comment>
<dbReference type="GO" id="GO:0006351">
    <property type="term" value="P:DNA-templated transcription"/>
    <property type="evidence" value="ECO:0007669"/>
    <property type="project" value="InterPro"/>
</dbReference>
<dbReference type="GO" id="GO:0017053">
    <property type="term" value="C:transcription repressor complex"/>
    <property type="evidence" value="ECO:0007669"/>
    <property type="project" value="InterPro"/>
</dbReference>
<feature type="region of interest" description="Disordered" evidence="4">
    <location>
        <begin position="1"/>
        <end position="144"/>
    </location>
</feature>
<keyword evidence="7" id="KW-1185">Reference proteome</keyword>
<feature type="domain" description="DIRP" evidence="5">
    <location>
        <begin position="190"/>
        <end position="296"/>
    </location>
</feature>
<proteinExistence type="inferred from homology"/>
<evidence type="ECO:0000256" key="3">
    <source>
        <dbReference type="ARBA" id="ARBA00023242"/>
    </source>
</evidence>
<dbReference type="PANTHER" id="PTHR21689:SF2">
    <property type="entry name" value="PROTEIN LIN-9 HOMOLOG"/>
    <property type="match status" value="1"/>
</dbReference>
<accession>A0AA88HVY2</accession>
<dbReference type="InterPro" id="IPR010561">
    <property type="entry name" value="LIN-9/ALY1"/>
</dbReference>
<dbReference type="GO" id="GO:0006357">
    <property type="term" value="P:regulation of transcription by RNA polymerase II"/>
    <property type="evidence" value="ECO:0007669"/>
    <property type="project" value="TreeGrafter"/>
</dbReference>
<dbReference type="Pfam" id="PF19438">
    <property type="entry name" value="LIN9_C"/>
    <property type="match status" value="1"/>
</dbReference>
<sequence>MSGIEEESRVPSSRQRKKNKLYDNDSFVYPSFSPRRTPKGGSTASTPTHHSPSPVRRTKSPTPPHAKLPTTRVKSPIPRAKSPPPPPPRKSSPPSRARSPPPRSRSPLPSTALHGAPKQVRLAPKARREVELSPPPVETKKKRPLPKLHIQRNYDYSGLSALVRDKELGARLRNLLKLPKAHKWVCYEWFYSDLDRCIFEGENDFQVCLRESFPQLKTTRLTRIEWCKIRRLLGRPRRCSESFFREEREELQRKRMRVRLVQQRKITDVTSIAKEVPDVIPLPAVIGTKVTARLRYPQDGIFIGRVEAFDTSNNTYRISFQRPGLGTRSVPDFEVLADEPIETVSISELITRSRHRPVVSTMVISPIRCPPTPLFSVTPLGSPDLTNDVSFASESQKPLKLLLQDGSLGNFPVTLLSKMVKLSKILNRKRALLRLINSMNTETERRKSANQTIGKEFQKKYAKNIIDLDELNKHLQELDSEVQQMLTDICPEVGLDPPMGPEALKAVCYSDAKGIVSIQKESRQGIRAPISNSMLELITGLTSIMLQVKCLAEGERNANEFIALTETVSEIKSSLHPQNVGVFRDSVETHLELIQSGLSQLGNLHAFMDAKQVKHVV</sequence>
<evidence type="ECO:0000256" key="1">
    <source>
        <dbReference type="ARBA" id="ARBA00004123"/>
    </source>
</evidence>
<dbReference type="GO" id="GO:0005654">
    <property type="term" value="C:nucleoplasm"/>
    <property type="evidence" value="ECO:0007669"/>
    <property type="project" value="TreeGrafter"/>
</dbReference>
<evidence type="ECO:0000313" key="6">
    <source>
        <dbReference type="EMBL" id="KAK2715014.1"/>
    </source>
</evidence>
<gene>
    <name evidence="6" type="ORF">QYM36_009868</name>
</gene>
<dbReference type="PANTHER" id="PTHR21689">
    <property type="entry name" value="LIN-9"/>
    <property type="match status" value="1"/>
</dbReference>
<organism evidence="6 7">
    <name type="scientific">Artemia franciscana</name>
    <name type="common">Brine shrimp</name>
    <name type="synonym">Artemia sanfranciscana</name>
    <dbReference type="NCBI Taxonomy" id="6661"/>
    <lineage>
        <taxon>Eukaryota</taxon>
        <taxon>Metazoa</taxon>
        <taxon>Ecdysozoa</taxon>
        <taxon>Arthropoda</taxon>
        <taxon>Crustacea</taxon>
        <taxon>Branchiopoda</taxon>
        <taxon>Anostraca</taxon>
        <taxon>Artemiidae</taxon>
        <taxon>Artemia</taxon>
    </lineage>
</organism>
<evidence type="ECO:0000256" key="4">
    <source>
        <dbReference type="SAM" id="MobiDB-lite"/>
    </source>
</evidence>
<keyword evidence="3" id="KW-0539">Nucleus</keyword>
<evidence type="ECO:0000256" key="2">
    <source>
        <dbReference type="ARBA" id="ARBA00006732"/>
    </source>
</evidence>
<comment type="caution">
    <text evidence="6">The sequence shown here is derived from an EMBL/GenBank/DDBJ whole genome shotgun (WGS) entry which is preliminary data.</text>
</comment>
<feature type="compositionally biased region" description="Low complexity" evidence="4">
    <location>
        <begin position="42"/>
        <end position="54"/>
    </location>
</feature>
<dbReference type="GO" id="GO:0051726">
    <property type="term" value="P:regulation of cell cycle"/>
    <property type="evidence" value="ECO:0007669"/>
    <property type="project" value="TreeGrafter"/>
</dbReference>
<feature type="compositionally biased region" description="Pro residues" evidence="4">
    <location>
        <begin position="81"/>
        <end position="91"/>
    </location>
</feature>
<dbReference type="Pfam" id="PF06584">
    <property type="entry name" value="DIRP"/>
    <property type="match status" value="1"/>
</dbReference>
<reference evidence="6" key="1">
    <citation type="submission" date="2023-07" db="EMBL/GenBank/DDBJ databases">
        <title>Chromosome-level genome assembly of Artemia franciscana.</title>
        <authorList>
            <person name="Jo E."/>
        </authorList>
    </citation>
    <scope>NUCLEOTIDE SEQUENCE</scope>
    <source>
        <tissue evidence="6">Whole body</tissue>
    </source>
</reference>
<dbReference type="EMBL" id="JAVRJZ010000012">
    <property type="protein sequence ID" value="KAK2715014.1"/>
    <property type="molecule type" value="Genomic_DNA"/>
</dbReference>
<dbReference type="InterPro" id="IPR033471">
    <property type="entry name" value="DIRP"/>
</dbReference>
<dbReference type="AlphaFoldDB" id="A0AA88HVY2"/>
<dbReference type="SMART" id="SM01135">
    <property type="entry name" value="DIRP"/>
    <property type="match status" value="1"/>
</dbReference>
<evidence type="ECO:0000313" key="7">
    <source>
        <dbReference type="Proteomes" id="UP001187531"/>
    </source>
</evidence>
<dbReference type="GO" id="GO:0003677">
    <property type="term" value="F:DNA binding"/>
    <property type="evidence" value="ECO:0007669"/>
    <property type="project" value="TreeGrafter"/>
</dbReference>
<dbReference type="InterPro" id="IPR045831">
    <property type="entry name" value="LIN9_C"/>
</dbReference>